<organism evidence="1 2">
    <name type="scientific">Fraxinus pennsylvanica</name>
    <dbReference type="NCBI Taxonomy" id="56036"/>
    <lineage>
        <taxon>Eukaryota</taxon>
        <taxon>Viridiplantae</taxon>
        <taxon>Streptophyta</taxon>
        <taxon>Embryophyta</taxon>
        <taxon>Tracheophyta</taxon>
        <taxon>Spermatophyta</taxon>
        <taxon>Magnoliopsida</taxon>
        <taxon>eudicotyledons</taxon>
        <taxon>Gunneridae</taxon>
        <taxon>Pentapetalae</taxon>
        <taxon>asterids</taxon>
        <taxon>lamiids</taxon>
        <taxon>Lamiales</taxon>
        <taxon>Oleaceae</taxon>
        <taxon>Oleeae</taxon>
        <taxon>Fraxinus</taxon>
    </lineage>
</organism>
<dbReference type="EMBL" id="OU503049">
    <property type="protein sequence ID" value="CAI9775550.1"/>
    <property type="molecule type" value="Genomic_DNA"/>
</dbReference>
<evidence type="ECO:0000313" key="1">
    <source>
        <dbReference type="EMBL" id="CAI9775550.1"/>
    </source>
</evidence>
<sequence>MPSSLALKRAVGSAALFNRLLNPIQLCSVAPYNTNAEMTPYGWLLTALTRKIIGSCSDAFDPFFPTSSLSQVLNMMDNPFMSAGCGRGVGAGIRRGWDLPSRHAWT</sequence>
<dbReference type="Proteomes" id="UP000834106">
    <property type="component" value="Chromosome 14"/>
</dbReference>
<accession>A0AAD1ZTQ9</accession>
<gene>
    <name evidence="1" type="ORF">FPE_LOCUS22980</name>
</gene>
<evidence type="ECO:0000313" key="2">
    <source>
        <dbReference type="Proteomes" id="UP000834106"/>
    </source>
</evidence>
<reference evidence="1" key="1">
    <citation type="submission" date="2023-05" db="EMBL/GenBank/DDBJ databases">
        <authorList>
            <person name="Huff M."/>
        </authorList>
    </citation>
    <scope>NUCLEOTIDE SEQUENCE</scope>
</reference>
<name>A0AAD1ZTQ9_9LAMI</name>
<keyword evidence="2" id="KW-1185">Reference proteome</keyword>
<dbReference type="AlphaFoldDB" id="A0AAD1ZTQ9"/>
<protein>
    <submittedName>
        <fullName evidence="1">Uncharacterized protein</fullName>
    </submittedName>
</protein>
<proteinExistence type="predicted"/>